<comment type="caution">
    <text evidence="1">The sequence shown here is derived from an EMBL/GenBank/DDBJ whole genome shotgun (WGS) entry which is preliminary data.</text>
</comment>
<proteinExistence type="predicted"/>
<sequence>MSFHGQQNILPMFYLKEYASKPISLKEELSLSFYLLTHDLKENEKIKSFARLLIPMVFIQGLISTHIVLEGLSIASFNDKITNPPRQGVVGHILRNIDNRTQVELLEKIIAVITYKDEEAKQLSSIKEEEEEAEFKTVTIKFLLNPGLLEGLKKILPKLKYVPIRDYTVLDSSLITELALDLAEYYRNTIKLLKGNAMRWQNLIKLIDKETDKWLLDLK</sequence>
<evidence type="ECO:0000313" key="1">
    <source>
        <dbReference type="EMBL" id="GAG76149.1"/>
    </source>
</evidence>
<dbReference type="AlphaFoldDB" id="X1A320"/>
<reference evidence="1" key="1">
    <citation type="journal article" date="2014" name="Front. Microbiol.">
        <title>High frequency of phylogenetically diverse reductive dehalogenase-homologous genes in deep subseafloor sedimentary metagenomes.</title>
        <authorList>
            <person name="Kawai M."/>
            <person name="Futagami T."/>
            <person name="Toyoda A."/>
            <person name="Takaki Y."/>
            <person name="Nishi S."/>
            <person name="Hori S."/>
            <person name="Arai W."/>
            <person name="Tsubouchi T."/>
            <person name="Morono Y."/>
            <person name="Uchiyama I."/>
            <person name="Ito T."/>
            <person name="Fujiyama A."/>
            <person name="Inagaki F."/>
            <person name="Takami H."/>
        </authorList>
    </citation>
    <scope>NUCLEOTIDE SEQUENCE</scope>
    <source>
        <strain evidence="1">Expedition CK06-06</strain>
    </source>
</reference>
<protein>
    <submittedName>
        <fullName evidence="1">Uncharacterized protein</fullName>
    </submittedName>
</protein>
<accession>X1A320</accession>
<dbReference type="EMBL" id="BART01015961">
    <property type="protein sequence ID" value="GAG76149.1"/>
    <property type="molecule type" value="Genomic_DNA"/>
</dbReference>
<name>X1A320_9ZZZZ</name>
<gene>
    <name evidence="1" type="ORF">S01H4_30853</name>
</gene>
<organism evidence="1">
    <name type="scientific">marine sediment metagenome</name>
    <dbReference type="NCBI Taxonomy" id="412755"/>
    <lineage>
        <taxon>unclassified sequences</taxon>
        <taxon>metagenomes</taxon>
        <taxon>ecological metagenomes</taxon>
    </lineage>
</organism>